<reference evidence="1 2" key="1">
    <citation type="submission" date="2020-08" db="EMBL/GenBank/DDBJ databases">
        <title>Genomic Encyclopedia of Type Strains, Phase III (KMG-III): the genomes of soil and plant-associated and newly described type strains.</title>
        <authorList>
            <person name="Whitman W."/>
        </authorList>
    </citation>
    <scope>NUCLEOTIDE SEQUENCE [LARGE SCALE GENOMIC DNA]</scope>
    <source>
        <strain evidence="1 2">CECT 3146</strain>
    </source>
</reference>
<dbReference type="Proteomes" id="UP000549009">
    <property type="component" value="Unassembled WGS sequence"/>
</dbReference>
<sequence length="143" mass="15082">MRRIADLYPAEAKTDARDVLIVAVSCIPPLVLGHLLHLAATPVRVTPVVTKAQPVTAPVVPPASAEVPEPAPEPIAYNDPRCAVIRPLYDGLRPGTKAIRTAIVAAGFEAPSYGVIRGQLRTEVEQHEPHLAAPPPAPVAFSA</sequence>
<accession>A0A7W8EYG5</accession>
<proteinExistence type="predicted"/>
<dbReference type="AlphaFoldDB" id="A0A7W8EYG5"/>
<comment type="caution">
    <text evidence="1">The sequence shown here is derived from an EMBL/GenBank/DDBJ whole genome shotgun (WGS) entry which is preliminary data.</text>
</comment>
<organism evidence="1 2">
    <name type="scientific">Streptomyces spectabilis</name>
    <dbReference type="NCBI Taxonomy" id="68270"/>
    <lineage>
        <taxon>Bacteria</taxon>
        <taxon>Bacillati</taxon>
        <taxon>Actinomycetota</taxon>
        <taxon>Actinomycetes</taxon>
        <taxon>Kitasatosporales</taxon>
        <taxon>Streptomycetaceae</taxon>
        <taxon>Streptomyces</taxon>
    </lineage>
</organism>
<name>A0A7W8EYG5_STRST</name>
<protein>
    <submittedName>
        <fullName evidence="1">Uncharacterized protein</fullName>
    </submittedName>
</protein>
<dbReference type="EMBL" id="JACHJD010000021">
    <property type="protein sequence ID" value="MBB5108866.1"/>
    <property type="molecule type" value="Genomic_DNA"/>
</dbReference>
<evidence type="ECO:0000313" key="2">
    <source>
        <dbReference type="Proteomes" id="UP000549009"/>
    </source>
</evidence>
<keyword evidence="2" id="KW-1185">Reference proteome</keyword>
<gene>
    <name evidence="1" type="ORF">FHS40_007992</name>
</gene>
<evidence type="ECO:0000313" key="1">
    <source>
        <dbReference type="EMBL" id="MBB5108866.1"/>
    </source>
</evidence>